<accession>A0A6N6VLJ4</accession>
<organism evidence="11 12">
    <name type="scientific">Parvibaculum sedimenti</name>
    <dbReference type="NCBI Taxonomy" id="2608632"/>
    <lineage>
        <taxon>Bacteria</taxon>
        <taxon>Pseudomonadati</taxon>
        <taxon>Pseudomonadota</taxon>
        <taxon>Alphaproteobacteria</taxon>
        <taxon>Hyphomicrobiales</taxon>
        <taxon>Parvibaculaceae</taxon>
        <taxon>Parvibaculum</taxon>
    </lineage>
</organism>
<proteinExistence type="inferred from homology"/>
<evidence type="ECO:0000256" key="3">
    <source>
        <dbReference type="ARBA" id="ARBA00022679"/>
    </source>
</evidence>
<evidence type="ECO:0000313" key="11">
    <source>
        <dbReference type="EMBL" id="KAB7742583.1"/>
    </source>
</evidence>
<dbReference type="EMBL" id="WESC01000001">
    <property type="protein sequence ID" value="KAB7742583.1"/>
    <property type="molecule type" value="Genomic_DNA"/>
</dbReference>
<keyword evidence="12" id="KW-1185">Reference proteome</keyword>
<evidence type="ECO:0000313" key="12">
    <source>
        <dbReference type="Proteomes" id="UP000468901"/>
    </source>
</evidence>
<comment type="pathway">
    <text evidence="1">Lipid metabolism.</text>
</comment>
<evidence type="ECO:0000256" key="7">
    <source>
        <dbReference type="ARBA" id="ARBA00039058"/>
    </source>
</evidence>
<comment type="caution">
    <text evidence="11">The sequence shown here is derived from an EMBL/GenBank/DDBJ whole genome shotgun (WGS) entry which is preliminary data.</text>
</comment>
<dbReference type="PANTHER" id="PTHR37323:SF1">
    <property type="entry name" value="L-ORNITHINE N(ALPHA)-ACYLTRANSFERASE"/>
    <property type="match status" value="1"/>
</dbReference>
<evidence type="ECO:0000256" key="10">
    <source>
        <dbReference type="ARBA" id="ARBA00047785"/>
    </source>
</evidence>
<dbReference type="GO" id="GO:0043810">
    <property type="term" value="F:ornithine-acyl [acyl carrier protein] N-acyltransferase activity"/>
    <property type="evidence" value="ECO:0007669"/>
    <property type="project" value="UniProtKB-EC"/>
</dbReference>
<evidence type="ECO:0000256" key="8">
    <source>
        <dbReference type="ARBA" id="ARBA00039866"/>
    </source>
</evidence>
<dbReference type="PANTHER" id="PTHR37323">
    <property type="entry name" value="GCN5-RELATED N-ACETYLTRANSFERASE"/>
    <property type="match status" value="1"/>
</dbReference>
<reference evidence="11 12" key="1">
    <citation type="submission" date="2019-09" db="EMBL/GenBank/DDBJ databases">
        <title>Parvibaculum sedimenti sp. nov., isolated from sediment.</title>
        <authorList>
            <person name="Wang Y."/>
        </authorList>
    </citation>
    <scope>NUCLEOTIDE SEQUENCE [LARGE SCALE GENOMIC DNA]</scope>
    <source>
        <strain evidence="11 12">HXT-9</strain>
    </source>
</reference>
<evidence type="ECO:0000256" key="9">
    <source>
        <dbReference type="ARBA" id="ARBA00045724"/>
    </source>
</evidence>
<keyword evidence="3 11" id="KW-0808">Transferase</keyword>
<dbReference type="AlphaFoldDB" id="A0A6N6VLJ4"/>
<keyword evidence="2" id="KW-0444">Lipid biosynthesis</keyword>
<gene>
    <name evidence="11" type="ORF">F2P47_00130</name>
</gene>
<protein>
    <recommendedName>
        <fullName evidence="8">L-ornithine N(alpha)-acyltransferase</fullName>
        <ecNumber evidence="7">2.3.2.30</ecNumber>
    </recommendedName>
</protein>
<keyword evidence="4" id="KW-0443">Lipid metabolism</keyword>
<dbReference type="SUPFAM" id="SSF55729">
    <property type="entry name" value="Acyl-CoA N-acyltransferases (Nat)"/>
    <property type="match status" value="1"/>
</dbReference>
<dbReference type="EC" id="2.3.2.30" evidence="7"/>
<evidence type="ECO:0000256" key="5">
    <source>
        <dbReference type="ARBA" id="ARBA00023315"/>
    </source>
</evidence>
<dbReference type="InterPro" id="IPR016181">
    <property type="entry name" value="Acyl_CoA_acyltransferase"/>
</dbReference>
<keyword evidence="5" id="KW-0012">Acyltransferase</keyword>
<dbReference type="Gene3D" id="3.40.630.30">
    <property type="match status" value="1"/>
</dbReference>
<evidence type="ECO:0000256" key="6">
    <source>
        <dbReference type="ARBA" id="ARBA00038095"/>
    </source>
</evidence>
<comment type="function">
    <text evidence="9">Catalyzes the first step in the biosynthesis of ornithine lipids, which are phosphorus-free membrane lipids. Catalyzes the 3-hydroxyacyl-acyl carrier protein-dependent acylation of ornithine to form lyso-ornithine lipid (LOL).</text>
</comment>
<evidence type="ECO:0000256" key="4">
    <source>
        <dbReference type="ARBA" id="ARBA00023098"/>
    </source>
</evidence>
<evidence type="ECO:0000256" key="1">
    <source>
        <dbReference type="ARBA" id="ARBA00005189"/>
    </source>
</evidence>
<comment type="similarity">
    <text evidence="6">Belongs to the acetyltransferase family. OlsB subfamily.</text>
</comment>
<dbReference type="GO" id="GO:0006629">
    <property type="term" value="P:lipid metabolic process"/>
    <property type="evidence" value="ECO:0007669"/>
    <property type="project" value="UniProtKB-KW"/>
</dbReference>
<dbReference type="InterPro" id="IPR052351">
    <property type="entry name" value="Ornithine_N-alpha-AT"/>
</dbReference>
<comment type="catalytic activity">
    <reaction evidence="10">
        <text>a (3R)-hydroxyacyl-[ACP] + L-ornithine = a lyso-ornithine lipid + holo-[ACP] + H(+)</text>
        <dbReference type="Rhea" id="RHEA:20633"/>
        <dbReference type="Rhea" id="RHEA-COMP:9685"/>
        <dbReference type="Rhea" id="RHEA-COMP:9945"/>
        <dbReference type="ChEBI" id="CHEBI:15378"/>
        <dbReference type="ChEBI" id="CHEBI:46911"/>
        <dbReference type="ChEBI" id="CHEBI:64479"/>
        <dbReference type="ChEBI" id="CHEBI:78827"/>
        <dbReference type="ChEBI" id="CHEBI:138482"/>
        <dbReference type="EC" id="2.3.2.30"/>
    </reaction>
    <physiologicalReaction direction="left-to-right" evidence="10">
        <dbReference type="Rhea" id="RHEA:20634"/>
    </physiologicalReaction>
</comment>
<sequence length="336" mass="37524">MAKMASHTLMAKVEADRLRAGLPGVATRGSAGARAITGFEHMTLPHSDATVTQLPEAQARAKAAASPLSFARKGTFEVRLARTPREIDAAQSLRYRVFYEEMSAQADAQTRASKRDVDRFDEFCDHLLVFDHALAKGAEGDDLPLDAVVGCYRLLRQDVAERHGGFYTASEYDIAPLLARVNKDLRFLELGRSCVLAPYRNKPTVELLWHGIAQYVALHNLDVMFGCASFEGTDPAKLKLPLSYLYHYHLTPSEWHVRALPDRYVEMNLMAKEDIDQREAWRMLPPMIKGYLRAGCYIGDGAVVDQQFGTTDVLILFPVTQIAERYLTKFGSSKPA</sequence>
<name>A0A6N6VLJ4_9HYPH</name>
<evidence type="ECO:0000256" key="2">
    <source>
        <dbReference type="ARBA" id="ARBA00022516"/>
    </source>
</evidence>
<dbReference type="Proteomes" id="UP000468901">
    <property type="component" value="Unassembled WGS sequence"/>
</dbReference>
<dbReference type="Pfam" id="PF13444">
    <property type="entry name" value="Acetyltransf_5"/>
    <property type="match status" value="1"/>
</dbReference>